<evidence type="ECO:0000313" key="2">
    <source>
        <dbReference type="Proteomes" id="UP000277204"/>
    </source>
</evidence>
<gene>
    <name evidence="1" type="ORF">SMRZ_LOCUS6779</name>
</gene>
<organism evidence="1 2">
    <name type="scientific">Schistosoma margrebowiei</name>
    <dbReference type="NCBI Taxonomy" id="48269"/>
    <lineage>
        <taxon>Eukaryota</taxon>
        <taxon>Metazoa</taxon>
        <taxon>Spiralia</taxon>
        <taxon>Lophotrochozoa</taxon>
        <taxon>Platyhelminthes</taxon>
        <taxon>Trematoda</taxon>
        <taxon>Digenea</taxon>
        <taxon>Strigeidida</taxon>
        <taxon>Schistosomatoidea</taxon>
        <taxon>Schistosomatidae</taxon>
        <taxon>Schistosoma</taxon>
    </lineage>
</organism>
<reference evidence="1 2" key="1">
    <citation type="submission" date="2018-11" db="EMBL/GenBank/DDBJ databases">
        <authorList>
            <consortium name="Pathogen Informatics"/>
        </authorList>
    </citation>
    <scope>NUCLEOTIDE SEQUENCE [LARGE SCALE GENOMIC DNA]</scope>
    <source>
        <strain evidence="1 2">Zambia</strain>
    </source>
</reference>
<dbReference type="AlphaFoldDB" id="A0A183LSK4"/>
<protein>
    <submittedName>
        <fullName evidence="1">Uncharacterized protein</fullName>
    </submittedName>
</protein>
<proteinExistence type="predicted"/>
<dbReference type="EMBL" id="UZAI01002595">
    <property type="protein sequence ID" value="VDO73019.1"/>
    <property type="molecule type" value="Genomic_DNA"/>
</dbReference>
<sequence length="77" mass="8864">MWETRKTSQIVTKMRRYNLAVFGINKTHWTDSGALLLYSGHEEGNTAHTQGVTLMSKEARNGLIEWESHEFRIIKAS</sequence>
<name>A0A183LSK4_9TREM</name>
<accession>A0A183LSK4</accession>
<keyword evidence="2" id="KW-1185">Reference proteome</keyword>
<feature type="non-terminal residue" evidence="1">
    <location>
        <position position="77"/>
    </location>
</feature>
<dbReference type="Proteomes" id="UP000277204">
    <property type="component" value="Unassembled WGS sequence"/>
</dbReference>
<evidence type="ECO:0000313" key="1">
    <source>
        <dbReference type="EMBL" id="VDO73019.1"/>
    </source>
</evidence>